<accession>A0ABS5QKA7</accession>
<feature type="domain" description="Polymerase/histidinol phosphatase N-terminal" evidence="1">
    <location>
        <begin position="2"/>
        <end position="69"/>
    </location>
</feature>
<dbReference type="SMART" id="SM00481">
    <property type="entry name" value="POLIIIAc"/>
    <property type="match status" value="1"/>
</dbReference>
<dbReference type="InterPro" id="IPR016195">
    <property type="entry name" value="Pol/histidinol_Pase-like"/>
</dbReference>
<dbReference type="InterPro" id="IPR004805">
    <property type="entry name" value="DnaE2/DnaE/PolC"/>
</dbReference>
<dbReference type="RefSeq" id="WP_213348342.1">
    <property type="nucleotide sequence ID" value="NZ_JAEDAM010000007.1"/>
</dbReference>
<evidence type="ECO:0000313" key="3">
    <source>
        <dbReference type="Proteomes" id="UP000680365"/>
    </source>
</evidence>
<sequence>MIHLHGHSHYSLLEAVGNPSKIVNKAKELNMESIAITDYYGMYGIIEFYQIAKKSGIKPVIGVEINFTEDFDRSGSDGFTSLVLLAKNNEGYQNLMKLVSYANINGFINTPSVDLKGIKKYNEGLIAFFGGEESQIGKMILNNENDDFIKDKIKYWKDIFGNDNFLLEIIAQDESKNKYLKIVNNKIVEIANITNTKMIVNNNFCYIEKSDKDAYEALISIKDSKAYQAGNIKGDFHIMSKEEIENILQKNGYTDEIIKNLINNNIQISQNLNVEMDLGKILFPNYESDDNIKDLYESLKDILVEKN</sequence>
<dbReference type="PANTHER" id="PTHR32294">
    <property type="entry name" value="DNA POLYMERASE III SUBUNIT ALPHA"/>
    <property type="match status" value="1"/>
</dbReference>
<proteinExistence type="predicted"/>
<name>A0ABS5QKA7_9BACT</name>
<dbReference type="EMBL" id="JAEDAM010000007">
    <property type="protein sequence ID" value="MBS8121623.1"/>
    <property type="molecule type" value="Genomic_DNA"/>
</dbReference>
<reference evidence="2 3" key="1">
    <citation type="journal article" date="2021" name="Nat. Commun.">
        <title>Reductive evolution and unique predatory mode in the CPR bacterium Vampirococcus lugosii.</title>
        <authorList>
            <person name="Moreira D."/>
            <person name="Zivanovic Y."/>
            <person name="Lopez-Archilla A.I."/>
            <person name="Iniesto M."/>
            <person name="Lopez-Garcia P."/>
        </authorList>
    </citation>
    <scope>NUCLEOTIDE SEQUENCE [LARGE SCALE GENOMIC DNA]</scope>
    <source>
        <strain evidence="2">Chiprana</strain>
    </source>
</reference>
<gene>
    <name evidence="2" type="ORF">VAMP_11n285</name>
</gene>
<dbReference type="Pfam" id="PF02811">
    <property type="entry name" value="PHP"/>
    <property type="match status" value="1"/>
</dbReference>
<comment type="caution">
    <text evidence="2">The sequence shown here is derived from an EMBL/GenBank/DDBJ whole genome shotgun (WGS) entry which is preliminary data.</text>
</comment>
<dbReference type="PANTHER" id="PTHR32294:SF0">
    <property type="entry name" value="DNA POLYMERASE III SUBUNIT ALPHA"/>
    <property type="match status" value="1"/>
</dbReference>
<evidence type="ECO:0000259" key="1">
    <source>
        <dbReference type="SMART" id="SM00481"/>
    </source>
</evidence>
<dbReference type="Gene3D" id="3.20.20.140">
    <property type="entry name" value="Metal-dependent hydrolases"/>
    <property type="match status" value="1"/>
</dbReference>
<dbReference type="SUPFAM" id="SSF89550">
    <property type="entry name" value="PHP domain-like"/>
    <property type="match status" value="1"/>
</dbReference>
<dbReference type="InterPro" id="IPR003141">
    <property type="entry name" value="Pol/His_phosphatase_N"/>
</dbReference>
<organism evidence="2 3">
    <name type="scientific">Candidatus Vampirococcus lugosii</name>
    <dbReference type="NCBI Taxonomy" id="2789015"/>
    <lineage>
        <taxon>Bacteria</taxon>
        <taxon>Candidatus Absconditibacteriota</taxon>
        <taxon>Vampirococcus</taxon>
    </lineage>
</organism>
<keyword evidence="3" id="KW-1185">Reference proteome</keyword>
<dbReference type="InterPro" id="IPR004013">
    <property type="entry name" value="PHP_dom"/>
</dbReference>
<dbReference type="Proteomes" id="UP000680365">
    <property type="component" value="Unassembled WGS sequence"/>
</dbReference>
<protein>
    <submittedName>
        <fullName evidence="2">DNA polymerase III subunit alpha</fullName>
    </submittedName>
</protein>
<evidence type="ECO:0000313" key="2">
    <source>
        <dbReference type="EMBL" id="MBS8121623.1"/>
    </source>
</evidence>